<proteinExistence type="predicted"/>
<reference evidence="2 3" key="1">
    <citation type="journal article" date="2012" name="New Phytol.">
        <title>Insight into trade-off between wood decay and parasitism from the genome of a fungal forest pathogen.</title>
        <authorList>
            <person name="Olson A."/>
            <person name="Aerts A."/>
            <person name="Asiegbu F."/>
            <person name="Belbahri L."/>
            <person name="Bouzid O."/>
            <person name="Broberg A."/>
            <person name="Canback B."/>
            <person name="Coutinho P.M."/>
            <person name="Cullen D."/>
            <person name="Dalman K."/>
            <person name="Deflorio G."/>
            <person name="van Diepen L.T."/>
            <person name="Dunand C."/>
            <person name="Duplessis S."/>
            <person name="Durling M."/>
            <person name="Gonthier P."/>
            <person name="Grimwood J."/>
            <person name="Fossdal C.G."/>
            <person name="Hansson D."/>
            <person name="Henrissat B."/>
            <person name="Hietala A."/>
            <person name="Himmelstrand K."/>
            <person name="Hoffmeister D."/>
            <person name="Hogberg N."/>
            <person name="James T.Y."/>
            <person name="Karlsson M."/>
            <person name="Kohler A."/>
            <person name="Kues U."/>
            <person name="Lee Y.H."/>
            <person name="Lin Y.C."/>
            <person name="Lind M."/>
            <person name="Lindquist E."/>
            <person name="Lombard V."/>
            <person name="Lucas S."/>
            <person name="Lunden K."/>
            <person name="Morin E."/>
            <person name="Murat C."/>
            <person name="Park J."/>
            <person name="Raffaello T."/>
            <person name="Rouze P."/>
            <person name="Salamov A."/>
            <person name="Schmutz J."/>
            <person name="Solheim H."/>
            <person name="Stahlberg J."/>
            <person name="Velez H."/>
            <person name="de Vries R.P."/>
            <person name="Wiebenga A."/>
            <person name="Woodward S."/>
            <person name="Yakovlev I."/>
            <person name="Garbelotto M."/>
            <person name="Martin F."/>
            <person name="Grigoriev I.V."/>
            <person name="Stenlid J."/>
        </authorList>
    </citation>
    <scope>NUCLEOTIDE SEQUENCE [LARGE SCALE GENOMIC DNA]</scope>
    <source>
        <strain evidence="2 3">TC 32-1</strain>
    </source>
</reference>
<dbReference type="InParanoid" id="W4KNZ1"/>
<protein>
    <submittedName>
        <fullName evidence="2">Uncharacterized protein</fullName>
    </submittedName>
</protein>
<dbReference type="GeneID" id="20669477"/>
<name>W4KNZ1_HETIT</name>
<evidence type="ECO:0000313" key="3">
    <source>
        <dbReference type="Proteomes" id="UP000030671"/>
    </source>
</evidence>
<feature type="region of interest" description="Disordered" evidence="1">
    <location>
        <begin position="370"/>
        <end position="389"/>
    </location>
</feature>
<sequence>MDSHPGALRDLLNDYVLTHLTVDHREVTEALVYDILSNALVPVPTTDSYFFTLPSDPFDDLLKSHTCGPSLSLFEEKIETIVDKGAFRFIQETLNFRGETKTQRCWQDNALLELEETYSTSKDTVLSLRAIREMPSSAPSATKCLPKTISDIMKCYYIKSVAVQEFTDQVTSIDDVLRLELDAKTRKAALALLCDNPFAKRMNNVPRQVARTEPWLQPPSPSLPIIYPQTPPLFPRVHAPRELKGSHIQSITDLPSVMGSMSVDSEPDMPERHMTIINGWQTFSSVSPSSTSSSCGSHSEVDELWFPSSETEPLVINELEDVKFDEVLMPLRPSLRDTGEISVPFGERESLASFLKSHVIESIQLKAYKTSTTPSPSPTSGIETSMQGHPDTPTNFDPEGLLFFSSELDQDIRRLYPTLSKGAYDIMYLEQLESSHTDLMNVPMLPPPNEHNTLSFPEDLASLVCKNKNSGNSSGVPPSEFGVLQKAKGVKSLNIELSWRPFKFQSKIPTQEELADVIALQDTFPQHANLDADNSLVQHLIERNEFSDSRSILPKFDEAVICRNACRDDNILVPNQGDNEDGLGVIFNWEERRRLVRLSNERVDQVDNANIDSKPCMVCANCEEEARSRNVEGALHNGQEILYDLADYQQAQVDDSEIAMNFSYDNNNSLCREADISSGPLPCEHNHSAPLHVILDEVEDLFVSSLDDWNTGLEAPAGSFIPLTQESSRPFEADAATFQCEPLSTQDADPSGNDWFAESTSSNLLASSIPSDGTSSVSNVDPIRSTMMPHPEMLDNALTAGLVHSRRESARQSLADFMKLRAKAQDDLPDFVADLPSDEIDPETVLENIDSPPICTVPQEVIDRHTLCLTPESALPSISHRYLASIEFIQKRQIALALCSSKLKVELIERDALDGADLILDYDTAVLFFSLFALPSQLSALQSRLEFLSWRYLYVLVVLEAYTPSLSYRSGDVGRLVPLAFTPPVLKAIKKLRRDLAIAEGYFTKCPDSEIQFAFALSVDEAAMYSRMFGDYAAQRSVPEIWGERLWLDEVVEGEKELINADGMNAFTSAMILSQLPLNAFLEMSPEERTNAFAQSMGQDRIASAFSLIDC</sequence>
<dbReference type="AlphaFoldDB" id="W4KNZ1"/>
<feature type="compositionally biased region" description="Low complexity" evidence="1">
    <location>
        <begin position="370"/>
        <end position="380"/>
    </location>
</feature>
<dbReference type="eggNOG" id="ENOG502SEG2">
    <property type="taxonomic scope" value="Eukaryota"/>
</dbReference>
<dbReference type="OrthoDB" id="2422840at2759"/>
<dbReference type="STRING" id="747525.W4KNZ1"/>
<dbReference type="HOGENOM" id="CLU_272015_0_0_1"/>
<gene>
    <name evidence="2" type="ORF">HETIRDRAFT_307288</name>
</gene>
<accession>W4KNZ1</accession>
<evidence type="ECO:0000256" key="1">
    <source>
        <dbReference type="SAM" id="MobiDB-lite"/>
    </source>
</evidence>
<dbReference type="Proteomes" id="UP000030671">
    <property type="component" value="Unassembled WGS sequence"/>
</dbReference>
<keyword evidence="3" id="KW-1185">Reference proteome</keyword>
<evidence type="ECO:0000313" key="2">
    <source>
        <dbReference type="EMBL" id="ETW86761.1"/>
    </source>
</evidence>
<dbReference type="EMBL" id="KI925454">
    <property type="protein sequence ID" value="ETW86761.1"/>
    <property type="molecule type" value="Genomic_DNA"/>
</dbReference>
<dbReference type="KEGG" id="hir:HETIRDRAFT_307288"/>
<organism evidence="2 3">
    <name type="scientific">Heterobasidion irregulare (strain TC 32-1)</name>
    <dbReference type="NCBI Taxonomy" id="747525"/>
    <lineage>
        <taxon>Eukaryota</taxon>
        <taxon>Fungi</taxon>
        <taxon>Dikarya</taxon>
        <taxon>Basidiomycota</taxon>
        <taxon>Agaricomycotina</taxon>
        <taxon>Agaricomycetes</taxon>
        <taxon>Russulales</taxon>
        <taxon>Bondarzewiaceae</taxon>
        <taxon>Heterobasidion</taxon>
        <taxon>Heterobasidion annosum species complex</taxon>
    </lineage>
</organism>
<dbReference type="RefSeq" id="XP_009540750.1">
    <property type="nucleotide sequence ID" value="XM_009542455.1"/>
</dbReference>